<dbReference type="FunFam" id="2.130.10.10:FF:000056">
    <property type="entry name" value="Polycomb protein eed"/>
    <property type="match status" value="1"/>
</dbReference>
<feature type="repeat" description="WD" evidence="11">
    <location>
        <begin position="217"/>
        <end position="258"/>
    </location>
</feature>
<evidence type="ECO:0000256" key="12">
    <source>
        <dbReference type="SAM" id="MobiDB-lite"/>
    </source>
</evidence>
<evidence type="ECO:0000256" key="2">
    <source>
        <dbReference type="ARBA" id="ARBA00008075"/>
    </source>
</evidence>
<keyword evidence="4 11" id="KW-0853">WD repeat</keyword>
<keyword evidence="6" id="KW-0805">Transcription regulation</keyword>
<dbReference type="EMBL" id="GFDL01015444">
    <property type="protein sequence ID" value="JAV19601.1"/>
    <property type="molecule type" value="Transcribed_RNA"/>
</dbReference>
<dbReference type="InterPro" id="IPR001680">
    <property type="entry name" value="WD40_rpt"/>
</dbReference>
<evidence type="ECO:0000256" key="11">
    <source>
        <dbReference type="PROSITE-ProRule" id="PRU00221"/>
    </source>
</evidence>
<evidence type="ECO:0000256" key="3">
    <source>
        <dbReference type="ARBA" id="ARBA00022491"/>
    </source>
</evidence>
<feature type="repeat" description="WD" evidence="11">
    <location>
        <begin position="171"/>
        <end position="213"/>
    </location>
</feature>
<evidence type="ECO:0000256" key="9">
    <source>
        <dbReference type="ARBA" id="ARBA00072179"/>
    </source>
</evidence>
<dbReference type="SUPFAM" id="SSF50978">
    <property type="entry name" value="WD40 repeat-like"/>
    <property type="match status" value="1"/>
</dbReference>
<dbReference type="InterPro" id="IPR015943">
    <property type="entry name" value="WD40/YVTN_repeat-like_dom_sf"/>
</dbReference>
<keyword evidence="7" id="KW-0804">Transcription</keyword>
<dbReference type="InterPro" id="IPR019775">
    <property type="entry name" value="WD40_repeat_CS"/>
</dbReference>
<keyword evidence="8" id="KW-0539">Nucleus</keyword>
<evidence type="ECO:0000256" key="6">
    <source>
        <dbReference type="ARBA" id="ARBA00023015"/>
    </source>
</evidence>
<organism evidence="13">
    <name type="scientific">Culex tarsalis</name>
    <name type="common">Encephalitis mosquito</name>
    <dbReference type="NCBI Taxonomy" id="7177"/>
    <lineage>
        <taxon>Eukaryota</taxon>
        <taxon>Metazoa</taxon>
        <taxon>Ecdysozoa</taxon>
        <taxon>Arthropoda</taxon>
        <taxon>Hexapoda</taxon>
        <taxon>Insecta</taxon>
        <taxon>Pterygota</taxon>
        <taxon>Neoptera</taxon>
        <taxon>Endopterygota</taxon>
        <taxon>Diptera</taxon>
        <taxon>Nematocera</taxon>
        <taxon>Culicoidea</taxon>
        <taxon>Culicidae</taxon>
        <taxon>Culicinae</taxon>
        <taxon>Culicini</taxon>
        <taxon>Culex</taxon>
        <taxon>Culex</taxon>
    </lineage>
</organism>
<evidence type="ECO:0000256" key="7">
    <source>
        <dbReference type="ARBA" id="ARBA00023163"/>
    </source>
</evidence>
<feature type="compositionally biased region" description="Polar residues" evidence="12">
    <location>
        <begin position="31"/>
        <end position="45"/>
    </location>
</feature>
<comment type="similarity">
    <text evidence="2">Belongs to the WD repeat ESC family.</text>
</comment>
<dbReference type="InterPro" id="IPR051243">
    <property type="entry name" value="PcG_WD-repeat"/>
</dbReference>
<feature type="region of interest" description="Disordered" evidence="12">
    <location>
        <begin position="1"/>
        <end position="61"/>
    </location>
</feature>
<protein>
    <recommendedName>
        <fullName evidence="9">Polycomb protein esc</fullName>
    </recommendedName>
    <alternativeName>
        <fullName evidence="10">Protein extra sex combs</fullName>
    </alternativeName>
</protein>
<dbReference type="PROSITE" id="PS00678">
    <property type="entry name" value="WD_REPEATS_1"/>
    <property type="match status" value="1"/>
</dbReference>
<evidence type="ECO:0000256" key="1">
    <source>
        <dbReference type="ARBA" id="ARBA00004123"/>
    </source>
</evidence>
<dbReference type="PROSITE" id="PS50082">
    <property type="entry name" value="WD_REPEATS_2"/>
    <property type="match status" value="2"/>
</dbReference>
<dbReference type="InterPro" id="IPR036322">
    <property type="entry name" value="WD40_repeat_dom_sf"/>
</dbReference>
<dbReference type="SMART" id="SM00320">
    <property type="entry name" value="WD40"/>
    <property type="match status" value="5"/>
</dbReference>
<accession>A0A1Q3EWC0</accession>
<dbReference type="GO" id="GO:0005634">
    <property type="term" value="C:nucleus"/>
    <property type="evidence" value="ECO:0007669"/>
    <property type="project" value="UniProtKB-SubCell"/>
</dbReference>
<dbReference type="PROSITE" id="PS50294">
    <property type="entry name" value="WD_REPEATS_REGION"/>
    <property type="match status" value="2"/>
</dbReference>
<keyword evidence="3" id="KW-0678">Repressor</keyword>
<evidence type="ECO:0000313" key="13">
    <source>
        <dbReference type="EMBL" id="JAV19601.1"/>
    </source>
</evidence>
<comment type="subcellular location">
    <subcellularLocation>
        <location evidence="1">Nucleus</location>
    </subcellularLocation>
</comment>
<evidence type="ECO:0000256" key="5">
    <source>
        <dbReference type="ARBA" id="ARBA00022737"/>
    </source>
</evidence>
<dbReference type="PANTHER" id="PTHR10253">
    <property type="entry name" value="POLYCOMB PROTEIN"/>
    <property type="match status" value="1"/>
</dbReference>
<evidence type="ECO:0000256" key="4">
    <source>
        <dbReference type="ARBA" id="ARBA00022574"/>
    </source>
</evidence>
<reference evidence="13" key="1">
    <citation type="submission" date="2017-01" db="EMBL/GenBank/DDBJ databases">
        <title>A deep insight into the sialotranscriptome of adult male and female Cluex tarsalis mosquitoes.</title>
        <authorList>
            <person name="Ribeiro J.M."/>
            <person name="Moreira F."/>
            <person name="Bernard K.A."/>
            <person name="Calvo E."/>
        </authorList>
    </citation>
    <scope>NUCLEOTIDE SEQUENCE</scope>
    <source>
        <strain evidence="13">Kern County</strain>
        <tissue evidence="13">Salivary glands</tissue>
    </source>
</reference>
<dbReference type="AlphaFoldDB" id="A0A1Q3EWC0"/>
<name>A0A1Q3EWC0_CULTA</name>
<evidence type="ECO:0000256" key="8">
    <source>
        <dbReference type="ARBA" id="ARBA00023242"/>
    </source>
</evidence>
<sequence length="426" mass="48743">MKLATKDEAVNQPSREPSDEEDEDTHETSSIGSTCTDNTSNGSESHPNRKKRRRQKKKVPKTTRPLYKFACYVKEDHGQPLFGCQFNHNLKKGELPVFAAVGSNRVSIYQCQENGDLKLLQCYSDPDVDEIFYTCAWSHEAETGRPILAAAGLRGVIRVFSPASLNAYKHYIAHGHAINEVKFHPKEYYLLLSASKDHSLRLWNTKTDVCIAVFGGVEGHRDEVLSADFDILGTRIMSCGMDHSLKMWRLDTDTMKDAIRSSYTFNSSKAVYRFPTVNEHFPVFSTRDIHRNYVDCVRWMGDYILSKSCENSIVCWKPGKIDEVETKGNETTTTVLSTLEYKDCDIWFIRFSLDYWQKYLALGNQIGKTYIWELDTDDPVHPRCSQLFHPKCTTAIRQTSFSRNGDMLICVCDDGTVWRWDKVSQG</sequence>
<feature type="compositionally biased region" description="Basic residues" evidence="12">
    <location>
        <begin position="48"/>
        <end position="61"/>
    </location>
</feature>
<keyword evidence="5" id="KW-0677">Repeat</keyword>
<proteinExistence type="inferred from homology"/>
<dbReference type="Pfam" id="PF00400">
    <property type="entry name" value="WD40"/>
    <property type="match status" value="3"/>
</dbReference>
<evidence type="ECO:0000256" key="10">
    <source>
        <dbReference type="ARBA" id="ARBA00076259"/>
    </source>
</evidence>
<dbReference type="Gene3D" id="2.130.10.10">
    <property type="entry name" value="YVTN repeat-like/Quinoprotein amine dehydrogenase"/>
    <property type="match status" value="1"/>
</dbReference>